<name>A0A0K0DVT2_STRER</name>
<dbReference type="InterPro" id="IPR045844">
    <property type="entry name" value="RRM_Ist3-like"/>
</dbReference>
<dbReference type="FunFam" id="3.30.70.330:FF:000962">
    <property type="entry name" value="RBMX2 ortholog"/>
    <property type="match status" value="1"/>
</dbReference>
<evidence type="ECO:0000259" key="4">
    <source>
        <dbReference type="PROSITE" id="PS50102"/>
    </source>
</evidence>
<evidence type="ECO:0000256" key="2">
    <source>
        <dbReference type="PROSITE-ProRule" id="PRU00176"/>
    </source>
</evidence>
<dbReference type="Proteomes" id="UP000035681">
    <property type="component" value="Unplaced"/>
</dbReference>
<feature type="compositionally biased region" description="Basic and acidic residues" evidence="3">
    <location>
        <begin position="195"/>
        <end position="222"/>
    </location>
</feature>
<keyword evidence="5" id="KW-1185">Reference proteome</keyword>
<dbReference type="WBParaSite" id="SSTP_0000134800.1">
    <property type="protein sequence ID" value="SSTP_0000134800.1"/>
    <property type="gene ID" value="SSTP_0000134800"/>
</dbReference>
<dbReference type="GO" id="GO:0000398">
    <property type="term" value="P:mRNA splicing, via spliceosome"/>
    <property type="evidence" value="ECO:0007669"/>
    <property type="project" value="InterPro"/>
</dbReference>
<dbReference type="GO" id="GO:0071011">
    <property type="term" value="C:precatalytic spliceosome"/>
    <property type="evidence" value="ECO:0007669"/>
    <property type="project" value="TreeGrafter"/>
</dbReference>
<proteinExistence type="predicted"/>
<evidence type="ECO:0000256" key="3">
    <source>
        <dbReference type="SAM" id="MobiDB-lite"/>
    </source>
</evidence>
<evidence type="ECO:0000313" key="7">
    <source>
        <dbReference type="WBParaSite" id="TCONS_00008669.p1"/>
    </source>
</evidence>
<dbReference type="PROSITE" id="PS50102">
    <property type="entry name" value="RRM"/>
    <property type="match status" value="1"/>
</dbReference>
<dbReference type="SMART" id="SM00360">
    <property type="entry name" value="RRM"/>
    <property type="match status" value="1"/>
</dbReference>
<organism evidence="6">
    <name type="scientific">Strongyloides stercoralis</name>
    <name type="common">Threadworm</name>
    <dbReference type="NCBI Taxonomy" id="6248"/>
    <lineage>
        <taxon>Eukaryota</taxon>
        <taxon>Metazoa</taxon>
        <taxon>Ecdysozoa</taxon>
        <taxon>Nematoda</taxon>
        <taxon>Chromadorea</taxon>
        <taxon>Rhabditida</taxon>
        <taxon>Tylenchina</taxon>
        <taxon>Panagrolaimomorpha</taxon>
        <taxon>Strongyloidoidea</taxon>
        <taxon>Strongyloididae</taxon>
        <taxon>Strongyloides</taxon>
    </lineage>
</organism>
<sequence length="313" mass="36606">MNRVSNIRNIQTLNEKELTSGAAGDYTKSWHRQYKDSAWIHINGLSYDLTEGDIIAVFSQYGEIVNINLIRDLKTGKSKGFCFLCYQDQRSTILAVDNLNGITLCKRILKVDHVEQYKVPKYKESLDKDRKKIMEEGCAPKAIKLSEEEIKKLQKEENERYKKVVQKCNEVLPLDTNSIDPDLLKTMKKIKKREKKEAKREEKLKKQEKRIANAEANKGDPDLVDHWSSKRIKLDKIDGDKDLYNSNPNFMFNKEKKLAPPPPTHNVRPNFEKADWRDIELFKIVREQDKIVHGEKTHKWKEPEAFIPKRLAK</sequence>
<dbReference type="GO" id="GO:0071013">
    <property type="term" value="C:catalytic step 2 spliceosome"/>
    <property type="evidence" value="ECO:0007669"/>
    <property type="project" value="TreeGrafter"/>
</dbReference>
<dbReference type="InterPro" id="IPR000504">
    <property type="entry name" value="RRM_dom"/>
</dbReference>
<dbReference type="InterPro" id="IPR012677">
    <property type="entry name" value="Nucleotide-bd_a/b_plait_sf"/>
</dbReference>
<dbReference type="PANTHER" id="PTHR45880">
    <property type="entry name" value="RNA-BINDING MOTIF PROTEIN, X-LINKED 2"/>
    <property type="match status" value="1"/>
</dbReference>
<protein>
    <submittedName>
        <fullName evidence="6 7">RRM domain-containing protein</fullName>
    </submittedName>
</protein>
<reference evidence="6" key="1">
    <citation type="submission" date="2015-08" db="UniProtKB">
        <authorList>
            <consortium name="WormBaseParasite"/>
        </authorList>
    </citation>
    <scope>IDENTIFICATION</scope>
</reference>
<dbReference type="SUPFAM" id="SSF54928">
    <property type="entry name" value="RNA-binding domain, RBD"/>
    <property type="match status" value="1"/>
</dbReference>
<dbReference type="Pfam" id="PF00076">
    <property type="entry name" value="RRM_1"/>
    <property type="match status" value="1"/>
</dbReference>
<dbReference type="InterPro" id="IPR035979">
    <property type="entry name" value="RBD_domain_sf"/>
</dbReference>
<keyword evidence="1 2" id="KW-0694">RNA-binding</keyword>
<dbReference type="Gene3D" id="3.30.70.330">
    <property type="match status" value="1"/>
</dbReference>
<dbReference type="CDD" id="cd12411">
    <property type="entry name" value="RRM_ist3_like"/>
    <property type="match status" value="1"/>
</dbReference>
<dbReference type="STRING" id="6248.A0A0K0DVT2"/>
<dbReference type="WBParaSite" id="TCONS_00008669.p1">
    <property type="protein sequence ID" value="TCONS_00008669.p1"/>
    <property type="gene ID" value="XLOC_006588"/>
</dbReference>
<feature type="region of interest" description="Disordered" evidence="3">
    <location>
        <begin position="192"/>
        <end position="222"/>
    </location>
</feature>
<dbReference type="GO" id="GO:0003723">
    <property type="term" value="F:RNA binding"/>
    <property type="evidence" value="ECO:0007669"/>
    <property type="project" value="UniProtKB-UniRule"/>
</dbReference>
<evidence type="ECO:0000256" key="1">
    <source>
        <dbReference type="ARBA" id="ARBA00022884"/>
    </source>
</evidence>
<dbReference type="InterPro" id="IPR051847">
    <property type="entry name" value="RNA_proc/Spliceosome_comp"/>
</dbReference>
<dbReference type="PANTHER" id="PTHR45880:SF1">
    <property type="entry name" value="RNA-BINDING MOTIF PROTEIN, X-LINKED 2"/>
    <property type="match status" value="1"/>
</dbReference>
<accession>A0A0K0DVT2</accession>
<evidence type="ECO:0000313" key="5">
    <source>
        <dbReference type="Proteomes" id="UP000035681"/>
    </source>
</evidence>
<dbReference type="GO" id="GO:0005686">
    <property type="term" value="C:U2 snRNP"/>
    <property type="evidence" value="ECO:0007669"/>
    <property type="project" value="TreeGrafter"/>
</dbReference>
<dbReference type="AlphaFoldDB" id="A0A0K0DVT2"/>
<evidence type="ECO:0000313" key="6">
    <source>
        <dbReference type="WBParaSite" id="SSTP_0000134800.1"/>
    </source>
</evidence>
<feature type="domain" description="RRM" evidence="4">
    <location>
        <begin position="38"/>
        <end position="116"/>
    </location>
</feature>